<evidence type="ECO:0000313" key="5">
    <source>
        <dbReference type="EMBL" id="KAG9241112.1"/>
    </source>
</evidence>
<dbReference type="Proteomes" id="UP000887226">
    <property type="component" value="Unassembled WGS sequence"/>
</dbReference>
<keyword evidence="2" id="KW-0808">Transferase</keyword>
<evidence type="ECO:0000259" key="4">
    <source>
        <dbReference type="Pfam" id="PF00891"/>
    </source>
</evidence>
<dbReference type="EMBL" id="MU254270">
    <property type="protein sequence ID" value="KAG9241112.1"/>
    <property type="molecule type" value="Genomic_DNA"/>
</dbReference>
<gene>
    <name evidence="5" type="ORF">BJ878DRAFT_522413</name>
</gene>
<dbReference type="InterPro" id="IPR001077">
    <property type="entry name" value="COMT_C"/>
</dbReference>
<dbReference type="AlphaFoldDB" id="A0A9P7YXD1"/>
<dbReference type="InterPro" id="IPR016461">
    <property type="entry name" value="COMT-like"/>
</dbReference>
<dbReference type="GO" id="GO:0008171">
    <property type="term" value="F:O-methyltransferase activity"/>
    <property type="evidence" value="ECO:0007669"/>
    <property type="project" value="InterPro"/>
</dbReference>
<reference evidence="5" key="1">
    <citation type="journal article" date="2021" name="IMA Fungus">
        <title>Genomic characterization of three marine fungi, including Emericellopsis atlantica sp. nov. with signatures of a generalist lifestyle and marine biomass degradation.</title>
        <authorList>
            <person name="Hagestad O.C."/>
            <person name="Hou L."/>
            <person name="Andersen J.H."/>
            <person name="Hansen E.H."/>
            <person name="Altermark B."/>
            <person name="Li C."/>
            <person name="Kuhnert E."/>
            <person name="Cox R.J."/>
            <person name="Crous P.W."/>
            <person name="Spatafora J.W."/>
            <person name="Lail K."/>
            <person name="Amirebrahimi M."/>
            <person name="Lipzen A."/>
            <person name="Pangilinan J."/>
            <person name="Andreopoulos W."/>
            <person name="Hayes R.D."/>
            <person name="Ng V."/>
            <person name="Grigoriev I.V."/>
            <person name="Jackson S.A."/>
            <person name="Sutton T.D.S."/>
            <person name="Dobson A.D.W."/>
            <person name="Rama T."/>
        </authorList>
    </citation>
    <scope>NUCLEOTIDE SEQUENCE</scope>
    <source>
        <strain evidence="5">TRa3180A</strain>
    </source>
</reference>
<dbReference type="PROSITE" id="PS51683">
    <property type="entry name" value="SAM_OMT_II"/>
    <property type="match status" value="1"/>
</dbReference>
<dbReference type="SUPFAM" id="SSF53335">
    <property type="entry name" value="S-adenosyl-L-methionine-dependent methyltransferases"/>
    <property type="match status" value="1"/>
</dbReference>
<comment type="caution">
    <text evidence="5">The sequence shown here is derived from an EMBL/GenBank/DDBJ whole genome shotgun (WGS) entry which is preliminary data.</text>
</comment>
<keyword evidence="6" id="KW-1185">Reference proteome</keyword>
<dbReference type="Gene3D" id="3.40.50.150">
    <property type="entry name" value="Vaccinia Virus protein VP39"/>
    <property type="match status" value="1"/>
</dbReference>
<dbReference type="OrthoDB" id="1535081at2759"/>
<dbReference type="Pfam" id="PF00891">
    <property type="entry name" value="Methyltransf_2"/>
    <property type="match status" value="1"/>
</dbReference>
<evidence type="ECO:0000313" key="6">
    <source>
        <dbReference type="Proteomes" id="UP000887226"/>
    </source>
</evidence>
<keyword evidence="3" id="KW-0949">S-adenosyl-L-methionine</keyword>
<organism evidence="5 6">
    <name type="scientific">Calycina marina</name>
    <dbReference type="NCBI Taxonomy" id="1763456"/>
    <lineage>
        <taxon>Eukaryota</taxon>
        <taxon>Fungi</taxon>
        <taxon>Dikarya</taxon>
        <taxon>Ascomycota</taxon>
        <taxon>Pezizomycotina</taxon>
        <taxon>Leotiomycetes</taxon>
        <taxon>Helotiales</taxon>
        <taxon>Pezizellaceae</taxon>
        <taxon>Calycina</taxon>
    </lineage>
</organism>
<accession>A0A9P7YXD1</accession>
<name>A0A9P7YXD1_9HELO</name>
<protein>
    <submittedName>
        <fullName evidence="5">O-methyltransferase</fullName>
    </submittedName>
</protein>
<feature type="domain" description="O-methyltransferase C-terminal" evidence="4">
    <location>
        <begin position="205"/>
        <end position="340"/>
    </location>
</feature>
<dbReference type="InterPro" id="IPR029063">
    <property type="entry name" value="SAM-dependent_MTases_sf"/>
</dbReference>
<keyword evidence="1" id="KW-0489">Methyltransferase</keyword>
<evidence type="ECO:0000256" key="2">
    <source>
        <dbReference type="ARBA" id="ARBA00022679"/>
    </source>
</evidence>
<evidence type="ECO:0000256" key="3">
    <source>
        <dbReference type="ARBA" id="ARBA00022691"/>
    </source>
</evidence>
<sequence length="360" mass="39703">MGFSPEGVKIIQAVTGASTLGFFPVAIHFEIFPLLVNIKKAVTSAEVVEAVAKNPNVLSKLNLQLAEDVLFIMAGAGFVTQIGEKYAANAITIHLVNFPSSIHGVAHFTREALLSSAFIYPKLLDSGFEYPFLENGAAFQYAQKQLGNESGSKQSFYATLHDLGRLESFNTFMEGKFGISTKMPERVKGFGYDLDAVMSDMHSLVVVDIGGGQGMMLLELKEEYPHLTSKNLILQEYNPDSKPGSDITAMKWDAKTNSPQPILGAKVYNLMHVLHNTPDLEALDLLKKLAIAMAPDSRIWIHEFSHSLSNSSYHALMISLFAGRERTPTEWALMARLAGLRITFEHYAEVGEGLIEMMRL</sequence>
<evidence type="ECO:0000256" key="1">
    <source>
        <dbReference type="ARBA" id="ARBA00022603"/>
    </source>
</evidence>
<dbReference type="GO" id="GO:0032259">
    <property type="term" value="P:methylation"/>
    <property type="evidence" value="ECO:0007669"/>
    <property type="project" value="UniProtKB-KW"/>
</dbReference>
<proteinExistence type="predicted"/>
<dbReference type="PANTHER" id="PTHR43712:SF18">
    <property type="entry name" value="PUTATIVE (AFU_ORTHOLOGUE AFUA_4G14240)-RELATED"/>
    <property type="match status" value="1"/>
</dbReference>
<dbReference type="PANTHER" id="PTHR43712">
    <property type="entry name" value="PUTATIVE (AFU_ORTHOLOGUE AFUA_4G14580)-RELATED"/>
    <property type="match status" value="1"/>
</dbReference>